<dbReference type="InterPro" id="IPR002636">
    <property type="entry name" value="DUF29"/>
</dbReference>
<dbReference type="RefSeq" id="WP_087144971.1">
    <property type="nucleotide sequence ID" value="NZ_FUKI01000159.1"/>
</dbReference>
<protein>
    <recommendedName>
        <fullName evidence="3">DUF29 domain-containing protein</fullName>
    </recommendedName>
</protein>
<evidence type="ECO:0008006" key="3">
    <source>
        <dbReference type="Google" id="ProtNLM"/>
    </source>
</evidence>
<dbReference type="Pfam" id="PF01724">
    <property type="entry name" value="DUF29"/>
    <property type="match status" value="1"/>
</dbReference>
<dbReference type="PANTHER" id="PTHR34235">
    <property type="entry name" value="SLR1203 PROTEIN-RELATED"/>
    <property type="match status" value="1"/>
</dbReference>
<dbReference type="OrthoDB" id="5768145at2"/>
<sequence>MNIKNLYEQDFYSWIQHHVALLKESRFDDIDVANLIEELEGMAKKDERELISRLIILIAHLLKWQYQPDMQGNSWSSSIIEQRAQILFLLEDVPSLKNKMPQSVLRAYPKAIEIAVRETRLSNFPQQCPYSDKQLLDEDFYPDNKQK</sequence>
<organism evidence="1 2">
    <name type="scientific">Crenothrix polyspora</name>
    <dbReference type="NCBI Taxonomy" id="360316"/>
    <lineage>
        <taxon>Bacteria</taxon>
        <taxon>Pseudomonadati</taxon>
        <taxon>Pseudomonadota</taxon>
        <taxon>Gammaproteobacteria</taxon>
        <taxon>Methylococcales</taxon>
        <taxon>Crenotrichaceae</taxon>
        <taxon>Crenothrix</taxon>
    </lineage>
</organism>
<name>A0A1R4HI10_9GAMM</name>
<gene>
    <name evidence="1" type="ORF">CRENPOLYSF1_80025</name>
</gene>
<dbReference type="Proteomes" id="UP000195667">
    <property type="component" value="Unassembled WGS sequence"/>
</dbReference>
<keyword evidence="2" id="KW-1185">Reference proteome</keyword>
<dbReference type="EMBL" id="FUKI01000159">
    <property type="protein sequence ID" value="SJM95857.1"/>
    <property type="molecule type" value="Genomic_DNA"/>
</dbReference>
<reference evidence="2" key="1">
    <citation type="submission" date="2017-02" db="EMBL/GenBank/DDBJ databases">
        <authorList>
            <person name="Daims H."/>
        </authorList>
    </citation>
    <scope>NUCLEOTIDE SEQUENCE [LARGE SCALE GENOMIC DNA]</scope>
</reference>
<evidence type="ECO:0000313" key="2">
    <source>
        <dbReference type="Proteomes" id="UP000195667"/>
    </source>
</evidence>
<evidence type="ECO:0000313" key="1">
    <source>
        <dbReference type="EMBL" id="SJM95857.1"/>
    </source>
</evidence>
<accession>A0A1R4HI10</accession>
<dbReference type="Gene3D" id="1.20.1220.20">
    <property type="entry name" value="Uncharcterised protein PF01724"/>
    <property type="match status" value="1"/>
</dbReference>
<proteinExistence type="predicted"/>
<dbReference type="AlphaFoldDB" id="A0A1R4HI10"/>